<feature type="transmembrane region" description="Helical" evidence="7">
    <location>
        <begin position="114"/>
        <end position="135"/>
    </location>
</feature>
<dbReference type="SUPFAM" id="SSF103473">
    <property type="entry name" value="MFS general substrate transporter"/>
    <property type="match status" value="1"/>
</dbReference>
<dbReference type="PANTHER" id="PTHR42718:SF9">
    <property type="entry name" value="MAJOR FACILITATOR SUPERFAMILY MULTIDRUG TRANSPORTER MFSC"/>
    <property type="match status" value="1"/>
</dbReference>
<dbReference type="GO" id="GO:0022857">
    <property type="term" value="F:transmembrane transporter activity"/>
    <property type="evidence" value="ECO:0007669"/>
    <property type="project" value="InterPro"/>
</dbReference>
<reference evidence="9" key="1">
    <citation type="submission" date="2020-04" db="EMBL/GenBank/DDBJ databases">
        <title>Analysis of mating type loci in Filobasidium floriforme.</title>
        <authorList>
            <person name="Nowrousian M."/>
        </authorList>
    </citation>
    <scope>NUCLEOTIDE SEQUENCE</scope>
    <source>
        <strain evidence="9">CBS 6242</strain>
    </source>
</reference>
<dbReference type="PANTHER" id="PTHR42718">
    <property type="entry name" value="MAJOR FACILITATOR SUPERFAMILY MULTIDRUG TRANSPORTER MFSC"/>
    <property type="match status" value="1"/>
</dbReference>
<keyword evidence="10" id="KW-1185">Reference proteome</keyword>
<feature type="region of interest" description="Disordered" evidence="6">
    <location>
        <begin position="487"/>
        <end position="514"/>
    </location>
</feature>
<feature type="transmembrane region" description="Helical" evidence="7">
    <location>
        <begin position="353"/>
        <end position="373"/>
    </location>
</feature>
<name>A0A8K0JVC7_9TREE</name>
<feature type="transmembrane region" description="Helical" evidence="7">
    <location>
        <begin position="297"/>
        <end position="315"/>
    </location>
</feature>
<feature type="transmembrane region" description="Helical" evidence="7">
    <location>
        <begin position="53"/>
        <end position="73"/>
    </location>
</feature>
<evidence type="ECO:0000313" key="9">
    <source>
        <dbReference type="EMBL" id="KAG7571038.1"/>
    </source>
</evidence>
<evidence type="ECO:0000256" key="7">
    <source>
        <dbReference type="SAM" id="Phobius"/>
    </source>
</evidence>
<evidence type="ECO:0000256" key="4">
    <source>
        <dbReference type="ARBA" id="ARBA00022989"/>
    </source>
</evidence>
<feature type="transmembrane region" description="Helical" evidence="7">
    <location>
        <begin position="322"/>
        <end position="341"/>
    </location>
</feature>
<comment type="caution">
    <text evidence="9">The sequence shown here is derived from an EMBL/GenBank/DDBJ whole genome shotgun (WGS) entry which is preliminary data.</text>
</comment>
<keyword evidence="4 7" id="KW-1133">Transmembrane helix</keyword>
<keyword evidence="3 7" id="KW-0812">Transmembrane</keyword>
<dbReference type="Proteomes" id="UP000812966">
    <property type="component" value="Unassembled WGS sequence"/>
</dbReference>
<dbReference type="Gene3D" id="1.20.1720.10">
    <property type="entry name" value="Multidrug resistance protein D"/>
    <property type="match status" value="1"/>
</dbReference>
<feature type="transmembrane region" description="Helical" evidence="7">
    <location>
        <begin position="256"/>
        <end position="277"/>
    </location>
</feature>
<keyword evidence="2" id="KW-0813">Transport</keyword>
<feature type="transmembrane region" description="Helical" evidence="7">
    <location>
        <begin position="147"/>
        <end position="168"/>
    </location>
</feature>
<feature type="transmembrane region" description="Helical" evidence="7">
    <location>
        <begin position="444"/>
        <end position="463"/>
    </location>
</feature>
<keyword evidence="5 7" id="KW-0472">Membrane</keyword>
<dbReference type="Pfam" id="PF07690">
    <property type="entry name" value="MFS_1"/>
    <property type="match status" value="1"/>
</dbReference>
<evidence type="ECO:0000256" key="1">
    <source>
        <dbReference type="ARBA" id="ARBA00004141"/>
    </source>
</evidence>
<dbReference type="PROSITE" id="PS50850">
    <property type="entry name" value="MFS"/>
    <property type="match status" value="1"/>
</dbReference>
<feature type="transmembrane region" description="Helical" evidence="7">
    <location>
        <begin position="79"/>
        <end position="102"/>
    </location>
</feature>
<dbReference type="Gene3D" id="1.20.1250.20">
    <property type="entry name" value="MFS general substrate transporter like domains"/>
    <property type="match status" value="1"/>
</dbReference>
<evidence type="ECO:0000256" key="2">
    <source>
        <dbReference type="ARBA" id="ARBA00022448"/>
    </source>
</evidence>
<evidence type="ECO:0000259" key="8">
    <source>
        <dbReference type="PROSITE" id="PS50850"/>
    </source>
</evidence>
<feature type="domain" description="Major facilitator superfamily (MFS) profile" evidence="8">
    <location>
        <begin position="1"/>
        <end position="467"/>
    </location>
</feature>
<feature type="transmembrane region" description="Helical" evidence="7">
    <location>
        <begin position="24"/>
        <end position="41"/>
    </location>
</feature>
<evidence type="ECO:0000256" key="3">
    <source>
        <dbReference type="ARBA" id="ARBA00022692"/>
    </source>
</evidence>
<feature type="transmembrane region" description="Helical" evidence="7">
    <location>
        <begin position="180"/>
        <end position="199"/>
    </location>
</feature>
<gene>
    <name evidence="9" type="ORF">FFLO_01002</name>
</gene>
<dbReference type="InterPro" id="IPR020846">
    <property type="entry name" value="MFS_dom"/>
</dbReference>
<dbReference type="GO" id="GO:0016020">
    <property type="term" value="C:membrane"/>
    <property type="evidence" value="ECO:0007669"/>
    <property type="project" value="UniProtKB-SubCell"/>
</dbReference>
<proteinExistence type="predicted"/>
<dbReference type="AlphaFoldDB" id="A0A8K0JVC7"/>
<accession>A0A8K0JVC7</accession>
<protein>
    <recommendedName>
        <fullName evidence="8">Major facilitator superfamily (MFS) profile domain-containing protein</fullName>
    </recommendedName>
</protein>
<feature type="transmembrane region" description="Helical" evidence="7">
    <location>
        <begin position="385"/>
        <end position="411"/>
    </location>
</feature>
<evidence type="ECO:0000256" key="5">
    <source>
        <dbReference type="ARBA" id="ARBA00023136"/>
    </source>
</evidence>
<dbReference type="InterPro" id="IPR036259">
    <property type="entry name" value="MFS_trans_sf"/>
</dbReference>
<evidence type="ECO:0000256" key="6">
    <source>
        <dbReference type="SAM" id="MobiDB-lite"/>
    </source>
</evidence>
<dbReference type="EMBL" id="JABELV010000012">
    <property type="protein sequence ID" value="KAG7571038.1"/>
    <property type="molecule type" value="Genomic_DNA"/>
</dbReference>
<sequence length="514" mass="55004">MAGQSVLLMLPAIGRDLEISQENLTWILNSYVLSYGCLLLLSGRIADIISRKYTFILGMFLFCVFSLGCGLVRNSQSVPFFILRALAGLGASLGAPSAIGIIAENHPEGRRRSIMYAAYGAGNPIGAAVGVLLGGSLADSGSHGWRTAFYITCGVAIIPVIGAFWAVPSHRPEPGADRRIDFLGALLSTAGLVMLLYVFTSGPTASQGFRTPEIIAMLVVSVCLLAIFICWEWYIENRLKRPPLLKLALFTRGKGKLSVVYGFIFFNFASFSGYFLLTDLYYQQVLHLKPSQTMLRFLPTSVSGLACNILIAFLVPHVTGQILLCVGAVMTAIAPLLYAVIKPGAIFWTNEFWAMILCVAGADFGVAVGLIFVSKLSLSSEHSSAGGLFQTALQVGNAFGTAIATLVYTSIAQQKVEQSSSTVETVVSHGEYPPDALLPGLKSGFWTSCGLALGAFLLSAIFLGGMGTVEKKIVAIKSDPEVAHSLPMDDKYGGLENPESFGQDKTSRLVAHVR</sequence>
<dbReference type="InterPro" id="IPR011701">
    <property type="entry name" value="MFS"/>
</dbReference>
<feature type="transmembrane region" description="Helical" evidence="7">
    <location>
        <begin position="214"/>
        <end position="235"/>
    </location>
</feature>
<evidence type="ECO:0000313" key="10">
    <source>
        <dbReference type="Proteomes" id="UP000812966"/>
    </source>
</evidence>
<comment type="subcellular location">
    <subcellularLocation>
        <location evidence="1">Membrane</location>
        <topology evidence="1">Multi-pass membrane protein</topology>
    </subcellularLocation>
</comment>
<organism evidence="9 10">
    <name type="scientific">Filobasidium floriforme</name>
    <dbReference type="NCBI Taxonomy" id="5210"/>
    <lineage>
        <taxon>Eukaryota</taxon>
        <taxon>Fungi</taxon>
        <taxon>Dikarya</taxon>
        <taxon>Basidiomycota</taxon>
        <taxon>Agaricomycotina</taxon>
        <taxon>Tremellomycetes</taxon>
        <taxon>Filobasidiales</taxon>
        <taxon>Filobasidiaceae</taxon>
        <taxon>Filobasidium</taxon>
    </lineage>
</organism>